<protein>
    <submittedName>
        <fullName evidence="8">Multidrug efflux system outer membrane protein</fullName>
    </submittedName>
</protein>
<keyword evidence="3 7" id="KW-0812">Transmembrane</keyword>
<dbReference type="SUPFAM" id="SSF56954">
    <property type="entry name" value="Outer membrane efflux proteins (OEP)"/>
    <property type="match status" value="1"/>
</dbReference>
<dbReference type="NCBIfam" id="TIGR01845">
    <property type="entry name" value="outer_NodT"/>
    <property type="match status" value="1"/>
</dbReference>
<keyword evidence="5" id="KW-0998">Cell outer membrane</keyword>
<dbReference type="InterPro" id="IPR003423">
    <property type="entry name" value="OMP_efflux"/>
</dbReference>
<dbReference type="Pfam" id="PF02321">
    <property type="entry name" value="OEP"/>
    <property type="match status" value="2"/>
</dbReference>
<dbReference type="RefSeq" id="WP_157591312.1">
    <property type="nucleotide sequence ID" value="NZ_CP037953.1"/>
</dbReference>
<dbReference type="Proteomes" id="UP000295375">
    <property type="component" value="Unassembled WGS sequence"/>
</dbReference>
<evidence type="ECO:0000256" key="3">
    <source>
        <dbReference type="ARBA" id="ARBA00022692"/>
    </source>
</evidence>
<keyword evidence="6 7" id="KW-0449">Lipoprotein</keyword>
<dbReference type="GO" id="GO:0009279">
    <property type="term" value="C:cell outer membrane"/>
    <property type="evidence" value="ECO:0007669"/>
    <property type="project" value="UniProtKB-SubCell"/>
</dbReference>
<accession>A0A4R6UUF4</accession>
<reference evidence="8 9" key="1">
    <citation type="submission" date="2019-03" db="EMBL/GenBank/DDBJ databases">
        <title>Genomic Encyclopedia of Type Strains, Phase IV (KMG-IV): sequencing the most valuable type-strain genomes for metagenomic binning, comparative biology and taxonomic classification.</title>
        <authorList>
            <person name="Goeker M."/>
        </authorList>
    </citation>
    <scope>NUCLEOTIDE SEQUENCE [LARGE SCALE GENOMIC DNA]</scope>
    <source>
        <strain evidence="8 9">DSM 103792</strain>
    </source>
</reference>
<evidence type="ECO:0000256" key="1">
    <source>
        <dbReference type="ARBA" id="ARBA00007613"/>
    </source>
</evidence>
<keyword evidence="2 7" id="KW-1134">Transmembrane beta strand</keyword>
<comment type="caution">
    <text evidence="8">The sequence shown here is derived from an EMBL/GenBank/DDBJ whole genome shotgun (WGS) entry which is preliminary data.</text>
</comment>
<dbReference type="PANTHER" id="PTHR30203">
    <property type="entry name" value="OUTER MEMBRANE CATION EFFLUX PROTEIN"/>
    <property type="match status" value="1"/>
</dbReference>
<proteinExistence type="inferred from homology"/>
<evidence type="ECO:0000313" key="9">
    <source>
        <dbReference type="Proteomes" id="UP000295375"/>
    </source>
</evidence>
<evidence type="ECO:0000256" key="5">
    <source>
        <dbReference type="ARBA" id="ARBA00023237"/>
    </source>
</evidence>
<dbReference type="Gene3D" id="1.20.1600.10">
    <property type="entry name" value="Outer membrane efflux proteins (OEP)"/>
    <property type="match status" value="1"/>
</dbReference>
<comment type="subcellular location">
    <subcellularLocation>
        <location evidence="7">Cell outer membrane</location>
        <topology evidence="7">Lipid-anchor</topology>
    </subcellularLocation>
</comment>
<comment type="similarity">
    <text evidence="1 7">Belongs to the outer membrane factor (OMF) (TC 1.B.17) family.</text>
</comment>
<evidence type="ECO:0000313" key="8">
    <source>
        <dbReference type="EMBL" id="TDQ47104.1"/>
    </source>
</evidence>
<keyword evidence="9" id="KW-1185">Reference proteome</keyword>
<evidence type="ECO:0000256" key="4">
    <source>
        <dbReference type="ARBA" id="ARBA00023139"/>
    </source>
</evidence>
<sequence>MNKFSVPLLTLLLSACAIGPDYQRPTIDLPEQWQTAKTADVDTRAWWAQFSDQRLQTLINESLNNNQDLKIAVANIEASAAALGLARTDFLPSVNAAISGARERYIDGSTDSIYQAGLLLDYEFDLWGRIRRANEAAAADLAADAFTRDALQNLIVAQVSNAYFQSRALDRRIALLERLQVTQRENLQLQQKRLQAGLIAAYDLEQARSEAYVVDAQLPALRAARVQTLTALAVLRGVSPKAMTQAWQQQYASDVDASALPIAPDVPMDLPASLLERRPDIRAAEQRLVAANARIGEAKAAYFPRLSLTGIAGAASQALADLLDNSEQVWSAAATLSQPLTDIRRVGYRVDAAEARYTGADAFYQKTVQIAFQETLDALTSVDAARAIMQAQDQRVEALLKAYQAAQSRYRAGDLSYLELLDVERQLRAIEQEQVIAQLGLLQSTVDLYRALGGGWQSSADTVAAK</sequence>
<organism evidence="8 9">
    <name type="scientific">Permianibacter aggregans</name>
    <dbReference type="NCBI Taxonomy" id="1510150"/>
    <lineage>
        <taxon>Bacteria</taxon>
        <taxon>Pseudomonadati</taxon>
        <taxon>Pseudomonadota</taxon>
        <taxon>Gammaproteobacteria</taxon>
        <taxon>Pseudomonadales</taxon>
        <taxon>Pseudomonadaceae</taxon>
        <taxon>Permianibacter</taxon>
    </lineage>
</organism>
<evidence type="ECO:0000256" key="7">
    <source>
        <dbReference type="RuleBase" id="RU362097"/>
    </source>
</evidence>
<gene>
    <name evidence="8" type="ORF">EV696_11132</name>
</gene>
<dbReference type="Gene3D" id="2.20.200.10">
    <property type="entry name" value="Outer membrane efflux proteins (OEP)"/>
    <property type="match status" value="1"/>
</dbReference>
<evidence type="ECO:0000256" key="6">
    <source>
        <dbReference type="ARBA" id="ARBA00023288"/>
    </source>
</evidence>
<dbReference type="PANTHER" id="PTHR30203:SF33">
    <property type="entry name" value="BLR4455 PROTEIN"/>
    <property type="match status" value="1"/>
</dbReference>
<name>A0A4R6UUF4_9GAMM</name>
<dbReference type="EMBL" id="SNYM01000011">
    <property type="protein sequence ID" value="TDQ47104.1"/>
    <property type="molecule type" value="Genomic_DNA"/>
</dbReference>
<dbReference type="AlphaFoldDB" id="A0A4R6UUF4"/>
<evidence type="ECO:0000256" key="2">
    <source>
        <dbReference type="ARBA" id="ARBA00022452"/>
    </source>
</evidence>
<dbReference type="PROSITE" id="PS51257">
    <property type="entry name" value="PROKAR_LIPOPROTEIN"/>
    <property type="match status" value="1"/>
</dbReference>
<keyword evidence="4 7" id="KW-0564">Palmitate</keyword>
<keyword evidence="7" id="KW-0472">Membrane</keyword>
<dbReference type="InterPro" id="IPR010131">
    <property type="entry name" value="MdtP/NodT-like"/>
</dbReference>
<dbReference type="GO" id="GO:0015562">
    <property type="term" value="F:efflux transmembrane transporter activity"/>
    <property type="evidence" value="ECO:0007669"/>
    <property type="project" value="InterPro"/>
</dbReference>